<evidence type="ECO:0000256" key="2">
    <source>
        <dbReference type="ARBA" id="ARBA00022448"/>
    </source>
</evidence>
<feature type="transmembrane region" description="Helical" evidence="6">
    <location>
        <begin position="422"/>
        <end position="445"/>
    </location>
</feature>
<keyword evidence="3 6" id="KW-0812">Transmembrane</keyword>
<evidence type="ECO:0000256" key="5">
    <source>
        <dbReference type="ARBA" id="ARBA00023136"/>
    </source>
</evidence>
<keyword evidence="2" id="KW-0813">Transport</keyword>
<evidence type="ECO:0000256" key="6">
    <source>
        <dbReference type="SAM" id="Phobius"/>
    </source>
</evidence>
<feature type="transmembrane region" description="Helical" evidence="6">
    <location>
        <begin position="173"/>
        <end position="192"/>
    </location>
</feature>
<dbReference type="CDD" id="cd10336">
    <property type="entry name" value="SLC6sbd_Tyt1-Like"/>
    <property type="match status" value="1"/>
</dbReference>
<dbReference type="GO" id="GO:0016020">
    <property type="term" value="C:membrane"/>
    <property type="evidence" value="ECO:0007669"/>
    <property type="project" value="UniProtKB-SubCell"/>
</dbReference>
<keyword evidence="8" id="KW-1185">Reference proteome</keyword>
<dbReference type="Proteomes" id="UP001596201">
    <property type="component" value="Unassembled WGS sequence"/>
</dbReference>
<dbReference type="RefSeq" id="WP_227230783.1">
    <property type="nucleotide sequence ID" value="NZ_JAJCVJ010000002.1"/>
</dbReference>
<dbReference type="InterPro" id="IPR000175">
    <property type="entry name" value="Na/ntran_symport"/>
</dbReference>
<dbReference type="Pfam" id="PF00209">
    <property type="entry name" value="SNF"/>
    <property type="match status" value="2"/>
</dbReference>
<organism evidence="7 8">
    <name type="scientific">Salinirubrum litoreum</name>
    <dbReference type="NCBI Taxonomy" id="1126234"/>
    <lineage>
        <taxon>Archaea</taxon>
        <taxon>Methanobacteriati</taxon>
        <taxon>Methanobacteriota</taxon>
        <taxon>Stenosarchaea group</taxon>
        <taxon>Halobacteria</taxon>
        <taxon>Halobacteriales</taxon>
        <taxon>Haloferacaceae</taxon>
        <taxon>Salinirubrum</taxon>
    </lineage>
</organism>
<feature type="transmembrane region" description="Helical" evidence="6">
    <location>
        <begin position="312"/>
        <end position="337"/>
    </location>
</feature>
<dbReference type="InterPro" id="IPR037272">
    <property type="entry name" value="SNS_sf"/>
</dbReference>
<gene>
    <name evidence="7" type="ORF">ACFPJ5_16400</name>
</gene>
<accession>A0ABD5REM5</accession>
<protein>
    <submittedName>
        <fullName evidence="7">Sodium-dependent transporter</fullName>
    </submittedName>
</protein>
<proteinExistence type="predicted"/>
<feature type="transmembrane region" description="Helical" evidence="6">
    <location>
        <begin position="257"/>
        <end position="277"/>
    </location>
</feature>
<keyword evidence="5 6" id="KW-0472">Membrane</keyword>
<feature type="transmembrane region" description="Helical" evidence="6">
    <location>
        <begin position="135"/>
        <end position="161"/>
    </location>
</feature>
<feature type="transmembrane region" description="Helical" evidence="6">
    <location>
        <begin position="349"/>
        <end position="368"/>
    </location>
</feature>
<dbReference type="InterPro" id="IPR047218">
    <property type="entry name" value="YocR/YhdH-like"/>
</dbReference>
<dbReference type="PANTHER" id="PTHR42948">
    <property type="entry name" value="TRANSPORTER"/>
    <property type="match status" value="1"/>
</dbReference>
<dbReference type="PANTHER" id="PTHR42948:SF1">
    <property type="entry name" value="TRANSPORTER"/>
    <property type="match status" value="1"/>
</dbReference>
<reference evidence="7 8" key="1">
    <citation type="journal article" date="2019" name="Int. J. Syst. Evol. Microbiol.">
        <title>The Global Catalogue of Microorganisms (GCM) 10K type strain sequencing project: providing services to taxonomists for standard genome sequencing and annotation.</title>
        <authorList>
            <consortium name="The Broad Institute Genomics Platform"/>
            <consortium name="The Broad Institute Genome Sequencing Center for Infectious Disease"/>
            <person name="Wu L."/>
            <person name="Ma J."/>
        </authorList>
    </citation>
    <scope>NUCLEOTIDE SEQUENCE [LARGE SCALE GENOMIC DNA]</scope>
    <source>
        <strain evidence="7 8">CGMCC 1.12237</strain>
    </source>
</reference>
<dbReference type="PRINTS" id="PR00176">
    <property type="entry name" value="NANEUSMPORT"/>
</dbReference>
<comment type="subcellular location">
    <subcellularLocation>
        <location evidence="1">Membrane</location>
        <topology evidence="1">Multi-pass membrane protein</topology>
    </subcellularLocation>
</comment>
<dbReference type="PROSITE" id="PS50267">
    <property type="entry name" value="NA_NEUROTRAN_SYMP_3"/>
    <property type="match status" value="1"/>
</dbReference>
<evidence type="ECO:0000313" key="7">
    <source>
        <dbReference type="EMBL" id="MFC5368510.1"/>
    </source>
</evidence>
<feature type="transmembrane region" description="Helical" evidence="6">
    <location>
        <begin position="39"/>
        <end position="63"/>
    </location>
</feature>
<evidence type="ECO:0000256" key="1">
    <source>
        <dbReference type="ARBA" id="ARBA00004141"/>
    </source>
</evidence>
<feature type="transmembrane region" description="Helical" evidence="6">
    <location>
        <begin position="83"/>
        <end position="102"/>
    </location>
</feature>
<comment type="caution">
    <text evidence="7">The sequence shown here is derived from an EMBL/GenBank/DDBJ whole genome shotgun (WGS) entry which is preliminary data.</text>
</comment>
<dbReference type="NCBIfam" id="NF037979">
    <property type="entry name" value="Na_transp"/>
    <property type="match status" value="1"/>
</dbReference>
<sequence length="485" mass="49136">MARETWATRVGFILAAVGSAVGLGNLWRFPWMTAENGGSAFLVVYLAIVLLVGVPGLLAEFVIGRRTNRNPYGAFRALTDSRVWPLVGVFSVLTGVVLLSFYSVVGGWILRYTAASVTGAVGIGAVPYFADPGAFFGAVAVGPDAVVAHLVFLLLTGAVVLGGVRRGIEVGTTLMVPGVAVLLVALAVWAAGQPNAGAGYDFYLRFDPSVLAGDFLGVLGPAAGQALFTLSVGAGTMITYASYLGEDRSLPFDGATVALLNTAVGVLAGLVVFPLLFSQGIDPTAGPTAGGGPGAVFVSLAGAFSTLPAGELVAVAFFGVVSLAALSSSISMLELPVSFLVDEFGVSRPVAVGGLLVLVGVTGSATALDQSLFGVVAGPVVDTMLTLGLTAFLLFVGWVLGRDAVVEFERGAGEFARQLSTPWLLVVGVLLPVFLLFTLFTALGLPGVLASVGLTGTVGVVGTVGLAVLVAVGAFVALRGPESVV</sequence>
<evidence type="ECO:0000256" key="3">
    <source>
        <dbReference type="ARBA" id="ARBA00022692"/>
    </source>
</evidence>
<dbReference type="SUPFAM" id="SSF161070">
    <property type="entry name" value="SNF-like"/>
    <property type="match status" value="1"/>
</dbReference>
<feature type="transmembrane region" description="Helical" evidence="6">
    <location>
        <begin position="6"/>
        <end position="27"/>
    </location>
</feature>
<feature type="transmembrane region" description="Helical" evidence="6">
    <location>
        <begin position="457"/>
        <end position="478"/>
    </location>
</feature>
<keyword evidence="4 6" id="KW-1133">Transmembrane helix</keyword>
<dbReference type="EMBL" id="JBHSKX010000002">
    <property type="protein sequence ID" value="MFC5368510.1"/>
    <property type="molecule type" value="Genomic_DNA"/>
</dbReference>
<dbReference type="AlphaFoldDB" id="A0ABD5REM5"/>
<evidence type="ECO:0000313" key="8">
    <source>
        <dbReference type="Proteomes" id="UP001596201"/>
    </source>
</evidence>
<name>A0ABD5REM5_9EURY</name>
<feature type="transmembrane region" description="Helical" evidence="6">
    <location>
        <begin position="109"/>
        <end position="129"/>
    </location>
</feature>
<feature type="transmembrane region" description="Helical" evidence="6">
    <location>
        <begin position="380"/>
        <end position="401"/>
    </location>
</feature>
<feature type="transmembrane region" description="Helical" evidence="6">
    <location>
        <begin position="226"/>
        <end position="245"/>
    </location>
</feature>
<evidence type="ECO:0000256" key="4">
    <source>
        <dbReference type="ARBA" id="ARBA00022989"/>
    </source>
</evidence>